<accession>A0ABV4YCM7</accession>
<gene>
    <name evidence="1" type="ORF">ACE1B6_15105</name>
</gene>
<evidence type="ECO:0000313" key="2">
    <source>
        <dbReference type="Proteomes" id="UP001576776"/>
    </source>
</evidence>
<name>A0ABV4YCM7_9CYAN</name>
<comment type="caution">
    <text evidence="1">The sequence shown here is derived from an EMBL/GenBank/DDBJ whole genome shotgun (WGS) entry which is preliminary data.</text>
</comment>
<proteinExistence type="predicted"/>
<dbReference type="Proteomes" id="UP001576776">
    <property type="component" value="Unassembled WGS sequence"/>
</dbReference>
<dbReference type="RefSeq" id="WP_413258070.1">
    <property type="nucleotide sequence ID" value="NZ_JBHFNS010000058.1"/>
</dbReference>
<reference evidence="1 2" key="1">
    <citation type="submission" date="2024-09" db="EMBL/GenBank/DDBJ databases">
        <title>Floridaenema gen nov. (Aerosakkonemataceae, Aerosakkonematales ord. nov., Cyanobacteria) from benthic tropical and subtropical fresh waters, with the description of four new species.</title>
        <authorList>
            <person name="Moretto J.A."/>
            <person name="Berthold D.E."/>
            <person name="Lefler F.W."/>
            <person name="Huang I.-S."/>
            <person name="Laughinghouse H. IV."/>
        </authorList>
    </citation>
    <scope>NUCLEOTIDE SEQUENCE [LARGE SCALE GENOMIC DNA]</scope>
    <source>
        <strain evidence="1 2">BLCC-F154</strain>
    </source>
</reference>
<evidence type="ECO:0000313" key="1">
    <source>
        <dbReference type="EMBL" id="MFB2936577.1"/>
    </source>
</evidence>
<protein>
    <submittedName>
        <fullName evidence="1">Uncharacterized protein</fullName>
    </submittedName>
</protein>
<organism evidence="1 2">
    <name type="scientific">Floridaenema fluviatile BLCC-F154</name>
    <dbReference type="NCBI Taxonomy" id="3153640"/>
    <lineage>
        <taxon>Bacteria</taxon>
        <taxon>Bacillati</taxon>
        <taxon>Cyanobacteriota</taxon>
        <taxon>Cyanophyceae</taxon>
        <taxon>Oscillatoriophycideae</taxon>
        <taxon>Aerosakkonematales</taxon>
        <taxon>Aerosakkonemataceae</taxon>
        <taxon>Floridanema</taxon>
        <taxon>Floridanema fluviatile</taxon>
    </lineage>
</organism>
<sequence>MKSATLRDRKQNISQSSDFGFSMWDLLINRKSKIENLRDEAFSILNQKYENLCSWLIASLESQQRFCRLSLKQSQIQKAQPDLFIDLLRRSGLIKKFGKSVNPGQFLKFAFGILPRSIAGKAALIKLNLGG</sequence>
<keyword evidence="2" id="KW-1185">Reference proteome</keyword>
<dbReference type="EMBL" id="JBHFNS010000058">
    <property type="protein sequence ID" value="MFB2936577.1"/>
    <property type="molecule type" value="Genomic_DNA"/>
</dbReference>